<evidence type="ECO:0000256" key="1">
    <source>
        <dbReference type="SAM" id="MobiDB-lite"/>
    </source>
</evidence>
<keyword evidence="3" id="KW-1185">Reference proteome</keyword>
<proteinExistence type="predicted"/>
<dbReference type="AlphaFoldDB" id="A0AA35KXA4"/>
<dbReference type="EMBL" id="OX395135">
    <property type="protein sequence ID" value="CAI5785292.1"/>
    <property type="molecule type" value="Genomic_DNA"/>
</dbReference>
<protein>
    <submittedName>
        <fullName evidence="2">Uncharacterized protein</fullName>
    </submittedName>
</protein>
<evidence type="ECO:0000313" key="3">
    <source>
        <dbReference type="Proteomes" id="UP001178461"/>
    </source>
</evidence>
<feature type="region of interest" description="Disordered" evidence="1">
    <location>
        <begin position="28"/>
        <end position="84"/>
    </location>
</feature>
<sequence length="98" mass="11021">RIDFKTGLLLQNHDGRWMLPLAIATKVQRTARKARRRSQRRGQGHTEGKIRAATQESDGDPRKILAKQQTGSSPGAGCLNGQGADPREAYLQRLYYFK</sequence>
<evidence type="ECO:0000313" key="2">
    <source>
        <dbReference type="EMBL" id="CAI5785292.1"/>
    </source>
</evidence>
<accession>A0AA35KXA4</accession>
<organism evidence="2 3">
    <name type="scientific">Podarcis lilfordi</name>
    <name type="common">Lilford's wall lizard</name>
    <dbReference type="NCBI Taxonomy" id="74358"/>
    <lineage>
        <taxon>Eukaryota</taxon>
        <taxon>Metazoa</taxon>
        <taxon>Chordata</taxon>
        <taxon>Craniata</taxon>
        <taxon>Vertebrata</taxon>
        <taxon>Euteleostomi</taxon>
        <taxon>Lepidosauria</taxon>
        <taxon>Squamata</taxon>
        <taxon>Bifurcata</taxon>
        <taxon>Unidentata</taxon>
        <taxon>Episquamata</taxon>
        <taxon>Laterata</taxon>
        <taxon>Lacertibaenia</taxon>
        <taxon>Lacertidae</taxon>
        <taxon>Podarcis</taxon>
    </lineage>
</organism>
<feature type="non-terminal residue" evidence="2">
    <location>
        <position position="98"/>
    </location>
</feature>
<gene>
    <name evidence="2" type="ORF">PODLI_1B022178</name>
</gene>
<feature type="non-terminal residue" evidence="2">
    <location>
        <position position="1"/>
    </location>
</feature>
<reference evidence="2" key="1">
    <citation type="submission" date="2022-12" db="EMBL/GenBank/DDBJ databases">
        <authorList>
            <person name="Alioto T."/>
            <person name="Alioto T."/>
            <person name="Gomez Garrido J."/>
        </authorList>
    </citation>
    <scope>NUCLEOTIDE SEQUENCE</scope>
</reference>
<feature type="compositionally biased region" description="Basic residues" evidence="1">
    <location>
        <begin position="29"/>
        <end position="43"/>
    </location>
</feature>
<dbReference type="Proteomes" id="UP001178461">
    <property type="component" value="Chromosome 10"/>
</dbReference>
<name>A0AA35KXA4_9SAUR</name>